<evidence type="ECO:0000256" key="24">
    <source>
        <dbReference type="ARBA" id="ARBA00033709"/>
    </source>
</evidence>
<keyword evidence="21" id="KW-0114">cAMP</keyword>
<feature type="binding site" evidence="29">
    <location>
        <position position="456"/>
    </location>
    <ligand>
        <name>AMP</name>
        <dbReference type="ChEBI" id="CHEBI:456215"/>
    </ligand>
</feature>
<dbReference type="SMART" id="SM00065">
    <property type="entry name" value="GAF"/>
    <property type="match status" value="2"/>
</dbReference>
<dbReference type="EC" id="3.1.4.-" evidence="31"/>
<dbReference type="PROSITE" id="PS51845">
    <property type="entry name" value="PDEASE_I_2"/>
    <property type="match status" value="1"/>
</dbReference>
<keyword evidence="10" id="KW-0140">cGMP</keyword>
<proteinExistence type="inferred from homology"/>
<evidence type="ECO:0000313" key="35">
    <source>
        <dbReference type="Proteomes" id="UP000537779"/>
    </source>
</evidence>
<evidence type="ECO:0000256" key="6">
    <source>
        <dbReference type="ARBA" id="ARBA00004496"/>
    </source>
</evidence>
<evidence type="ECO:0000256" key="15">
    <source>
        <dbReference type="ARBA" id="ARBA00022792"/>
    </source>
</evidence>
<organism evidence="34 35">
    <name type="scientific">Tyrannus savana</name>
    <name type="common">Fork-tailed flycatcher</name>
    <name type="synonym">Muscivora tyrannus</name>
    <dbReference type="NCBI Taxonomy" id="137541"/>
    <lineage>
        <taxon>Eukaryota</taxon>
        <taxon>Metazoa</taxon>
        <taxon>Chordata</taxon>
        <taxon>Craniata</taxon>
        <taxon>Vertebrata</taxon>
        <taxon>Euteleostomi</taxon>
        <taxon>Archelosauria</taxon>
        <taxon>Archosauria</taxon>
        <taxon>Dinosauria</taxon>
        <taxon>Saurischia</taxon>
        <taxon>Theropoda</taxon>
        <taxon>Coelurosauria</taxon>
        <taxon>Aves</taxon>
        <taxon>Neognathae</taxon>
        <taxon>Neoaves</taxon>
        <taxon>Telluraves</taxon>
        <taxon>Australaves</taxon>
        <taxon>Passeriformes</taxon>
        <taxon>Tyrannidae</taxon>
        <taxon>Tyrannus</taxon>
    </lineage>
</organism>
<comment type="subcellular location">
    <subcellularLocation>
        <location evidence="3">Cell membrane</location>
    </subcellularLocation>
    <subcellularLocation>
        <location evidence="6">Cytoplasm</location>
    </subcellularLocation>
    <subcellularLocation>
        <location evidence="4">Mitochondrion inner membrane</location>
    </subcellularLocation>
    <subcellularLocation>
        <location evidence="5">Mitochondrion outer membrane</location>
    </subcellularLocation>
</comment>
<gene>
    <name evidence="34" type="primary">Pde2a</name>
    <name evidence="34" type="ORF">TYRSAV_R04225</name>
</gene>
<dbReference type="GO" id="GO:0007165">
    <property type="term" value="P:signal transduction"/>
    <property type="evidence" value="ECO:0007669"/>
    <property type="project" value="InterPro"/>
</dbReference>
<feature type="binding site" evidence="30">
    <location>
        <position position="455"/>
    </location>
    <ligand>
        <name>Zn(2+)</name>
        <dbReference type="ChEBI" id="CHEBI:29105"/>
        <label>1</label>
    </ligand>
</feature>
<comment type="function">
    <text evidence="26">Regulates mitochondrial cAMP levels and respiration. Involved in the regulation of mitochondria morphology/dynamics and apoptotic cell death via local modulation of cAMP/PKA signaling in the mitochondrion, including the monitoring of local cAMP levels at the outer mitochondrial membrane and of PKA-dependent phosphorylation of DNM1L.</text>
</comment>
<dbReference type="FunFam" id="3.30.450.40:FF:000007">
    <property type="entry name" value="Phosphodiesterase"/>
    <property type="match status" value="1"/>
</dbReference>
<evidence type="ECO:0000256" key="18">
    <source>
        <dbReference type="ARBA" id="ARBA00022992"/>
    </source>
</evidence>
<evidence type="ECO:0000256" key="22">
    <source>
        <dbReference type="ARBA" id="ARBA00033675"/>
    </source>
</evidence>
<dbReference type="CDD" id="cd00077">
    <property type="entry name" value="HDc"/>
    <property type="match status" value="1"/>
</dbReference>
<dbReference type="GO" id="GO:0005741">
    <property type="term" value="C:mitochondrial outer membrane"/>
    <property type="evidence" value="ECO:0007669"/>
    <property type="project" value="UniProtKB-SubCell"/>
</dbReference>
<evidence type="ECO:0000313" key="34">
    <source>
        <dbReference type="EMBL" id="NXM08339.1"/>
    </source>
</evidence>
<dbReference type="FunFam" id="3.30.450.40:FF:000014">
    <property type="entry name" value="Phosphodiesterase"/>
    <property type="match status" value="1"/>
</dbReference>
<evidence type="ECO:0000256" key="25">
    <source>
        <dbReference type="ARBA" id="ARBA00057992"/>
    </source>
</evidence>
<keyword evidence="14" id="KW-1000">Mitochondrion outer membrane</keyword>
<evidence type="ECO:0000256" key="4">
    <source>
        <dbReference type="ARBA" id="ARBA00004273"/>
    </source>
</evidence>
<feature type="active site" description="Proton donor" evidence="28">
    <location>
        <position position="415"/>
    </location>
</feature>
<dbReference type="Gene3D" id="3.30.450.40">
    <property type="match status" value="2"/>
</dbReference>
<comment type="caution">
    <text evidence="34">The sequence shown here is derived from an EMBL/GenBank/DDBJ whole genome shotgun (WGS) entry which is preliminary data.</text>
</comment>
<keyword evidence="35" id="KW-1185">Reference proteome</keyword>
<name>A0A7L0XY00_TYRSA</name>
<feature type="binding site" evidence="30">
    <location>
        <position position="567"/>
    </location>
    <ligand>
        <name>Zn(2+)</name>
        <dbReference type="ChEBI" id="CHEBI:29105"/>
        <label>1</label>
    </ligand>
</feature>
<feature type="binding site" evidence="30">
    <location>
        <position position="419"/>
    </location>
    <ligand>
        <name>Zn(2+)</name>
        <dbReference type="ChEBI" id="CHEBI:29105"/>
        <label>1</label>
    </ligand>
</feature>
<evidence type="ECO:0000256" key="2">
    <source>
        <dbReference type="ARBA" id="ARBA00001947"/>
    </source>
</evidence>
<keyword evidence="16 31" id="KW-0378">Hydrolase</keyword>
<protein>
    <recommendedName>
        <fullName evidence="31">Phosphodiesterase</fullName>
        <ecNumber evidence="31">3.1.4.-</ecNumber>
    </recommendedName>
</protein>
<evidence type="ECO:0000256" key="23">
    <source>
        <dbReference type="ARBA" id="ARBA00033684"/>
    </source>
</evidence>
<evidence type="ECO:0000256" key="7">
    <source>
        <dbReference type="ARBA" id="ARBA00011738"/>
    </source>
</evidence>
<feature type="non-terminal residue" evidence="34">
    <location>
        <position position="680"/>
    </location>
</feature>
<accession>A0A7L0XY00</accession>
<evidence type="ECO:0000256" key="8">
    <source>
        <dbReference type="ARBA" id="ARBA00022475"/>
    </source>
</evidence>
<evidence type="ECO:0000256" key="10">
    <source>
        <dbReference type="ARBA" id="ARBA00022535"/>
    </source>
</evidence>
<comment type="similarity">
    <text evidence="27">Belongs to the cyclic nucleotide phosphodiesterase family. PDE2 subfamily.</text>
</comment>
<evidence type="ECO:0000256" key="28">
    <source>
        <dbReference type="PIRSR" id="PIRSR623088-1"/>
    </source>
</evidence>
<evidence type="ECO:0000256" key="12">
    <source>
        <dbReference type="ARBA" id="ARBA00022737"/>
    </source>
</evidence>
<evidence type="ECO:0000256" key="31">
    <source>
        <dbReference type="RuleBase" id="RU363067"/>
    </source>
</evidence>
<dbReference type="SMART" id="SM00471">
    <property type="entry name" value="HDc"/>
    <property type="match status" value="1"/>
</dbReference>
<dbReference type="FunFam" id="1.10.1300.10:FF:000009">
    <property type="entry name" value="Phosphodiesterase"/>
    <property type="match status" value="1"/>
</dbReference>
<keyword evidence="8" id="KW-1003">Cell membrane</keyword>
<comment type="cofactor">
    <cofactor evidence="31">
        <name>a divalent metal cation</name>
        <dbReference type="ChEBI" id="CHEBI:60240"/>
    </cofactor>
    <text evidence="31">Binds 2 divalent metal cations per subunit. Site 1 may preferentially bind zinc ions, while site 2 has a preference for magnesium and/or manganese ions.</text>
</comment>
<comment type="cofactor">
    <cofactor evidence="1">
        <name>Mg(2+)</name>
        <dbReference type="ChEBI" id="CHEBI:18420"/>
    </cofactor>
</comment>
<dbReference type="SUPFAM" id="SSF109604">
    <property type="entry name" value="HD-domain/PDEase-like"/>
    <property type="match status" value="1"/>
</dbReference>
<keyword evidence="12" id="KW-0677">Repeat</keyword>
<keyword evidence="17" id="KW-0862">Zinc</keyword>
<dbReference type="AlphaFoldDB" id="A0A7L0XY00"/>
<dbReference type="InterPro" id="IPR036971">
    <property type="entry name" value="PDEase_catalytic_dom_sf"/>
</dbReference>
<evidence type="ECO:0000256" key="3">
    <source>
        <dbReference type="ARBA" id="ARBA00004236"/>
    </source>
</evidence>
<dbReference type="InterPro" id="IPR023088">
    <property type="entry name" value="PDEase"/>
</dbReference>
<dbReference type="InterPro" id="IPR029016">
    <property type="entry name" value="GAF-like_dom_sf"/>
</dbReference>
<dbReference type="Proteomes" id="UP000537779">
    <property type="component" value="Unassembled WGS sequence"/>
</dbReference>
<dbReference type="InterPro" id="IPR002073">
    <property type="entry name" value="PDEase_catalytic_dom"/>
</dbReference>
<dbReference type="Pfam" id="PF00233">
    <property type="entry name" value="PDEase_I"/>
    <property type="match status" value="1"/>
</dbReference>
<keyword evidence="13" id="KW-0547">Nucleotide-binding</keyword>
<dbReference type="PANTHER" id="PTHR11347">
    <property type="entry name" value="CYCLIC NUCLEOTIDE PHOSPHODIESTERASE"/>
    <property type="match status" value="1"/>
</dbReference>
<feature type="binding site" evidence="30">
    <location>
        <position position="456"/>
    </location>
    <ligand>
        <name>Zn(2+)</name>
        <dbReference type="ChEBI" id="CHEBI:29105"/>
        <label>1</label>
    </ligand>
</feature>
<evidence type="ECO:0000256" key="11">
    <source>
        <dbReference type="ARBA" id="ARBA00022723"/>
    </source>
</evidence>
<keyword evidence="19" id="KW-0496">Mitochondrion</keyword>
<feature type="binding site" evidence="29">
    <location>
        <position position="567"/>
    </location>
    <ligand>
        <name>AMP</name>
        <dbReference type="ChEBI" id="CHEBI:456215"/>
    </ligand>
</feature>
<feature type="binding site" evidence="29">
    <location>
        <position position="618"/>
    </location>
    <ligand>
        <name>AMP</name>
        <dbReference type="ChEBI" id="CHEBI:456215"/>
    </ligand>
</feature>
<comment type="cofactor">
    <cofactor evidence="2">
        <name>Zn(2+)</name>
        <dbReference type="ChEBI" id="CHEBI:29105"/>
    </cofactor>
</comment>
<keyword evidence="11 30" id="KW-0479">Metal-binding</keyword>
<keyword evidence="20" id="KW-0472">Membrane</keyword>
<feature type="domain" description="PDEase" evidence="33">
    <location>
        <begin position="337"/>
        <end position="661"/>
    </location>
</feature>
<keyword evidence="18" id="KW-0142">cGMP-binding</keyword>
<evidence type="ECO:0000256" key="27">
    <source>
        <dbReference type="ARBA" id="ARBA00061038"/>
    </source>
</evidence>
<dbReference type="GO" id="GO:0046872">
    <property type="term" value="F:metal ion binding"/>
    <property type="evidence" value="ECO:0007669"/>
    <property type="project" value="UniProtKB-KW"/>
</dbReference>
<keyword evidence="15" id="KW-0999">Mitochondrion inner membrane</keyword>
<evidence type="ECO:0000256" key="21">
    <source>
        <dbReference type="ARBA" id="ARBA00023149"/>
    </source>
</evidence>
<dbReference type="Pfam" id="PF01590">
    <property type="entry name" value="GAF"/>
    <property type="match status" value="1"/>
</dbReference>
<evidence type="ECO:0000259" key="33">
    <source>
        <dbReference type="PROSITE" id="PS51845"/>
    </source>
</evidence>
<evidence type="ECO:0000256" key="13">
    <source>
        <dbReference type="ARBA" id="ARBA00022741"/>
    </source>
</evidence>
<dbReference type="GO" id="GO:0004114">
    <property type="term" value="F:3',5'-cyclic-nucleotide phosphodiesterase activity"/>
    <property type="evidence" value="ECO:0007669"/>
    <property type="project" value="UniProtKB-EC"/>
</dbReference>
<evidence type="ECO:0000256" key="32">
    <source>
        <dbReference type="SAM" id="MobiDB-lite"/>
    </source>
</evidence>
<evidence type="ECO:0000256" key="16">
    <source>
        <dbReference type="ARBA" id="ARBA00022801"/>
    </source>
</evidence>
<dbReference type="InterPro" id="IPR003607">
    <property type="entry name" value="HD/PDEase_dom"/>
</dbReference>
<evidence type="ECO:0000256" key="29">
    <source>
        <dbReference type="PIRSR" id="PIRSR623088-2"/>
    </source>
</evidence>
<dbReference type="SUPFAM" id="SSF55781">
    <property type="entry name" value="GAF domain-like"/>
    <property type="match status" value="2"/>
</dbReference>
<evidence type="ECO:0000256" key="20">
    <source>
        <dbReference type="ARBA" id="ARBA00023136"/>
    </source>
</evidence>
<evidence type="ECO:0000256" key="26">
    <source>
        <dbReference type="ARBA" id="ARBA00058327"/>
    </source>
</evidence>
<dbReference type="Gene3D" id="1.10.1300.10">
    <property type="entry name" value="3'5'-cyclic nucleotide phosphodiesterase, catalytic domain"/>
    <property type="match status" value="1"/>
</dbReference>
<feature type="binding site" evidence="30">
    <location>
        <position position="456"/>
    </location>
    <ligand>
        <name>Zn(2+)</name>
        <dbReference type="ChEBI" id="CHEBI:29105"/>
        <label>2</label>
    </ligand>
</feature>
<keyword evidence="9" id="KW-0963">Cytoplasm</keyword>
<evidence type="ECO:0000256" key="1">
    <source>
        <dbReference type="ARBA" id="ARBA00001946"/>
    </source>
</evidence>
<evidence type="ECO:0000256" key="17">
    <source>
        <dbReference type="ARBA" id="ARBA00022833"/>
    </source>
</evidence>
<comment type="catalytic activity">
    <reaction evidence="22">
        <text>3',5'-cyclic AMP + H2O = AMP + H(+)</text>
        <dbReference type="Rhea" id="RHEA:25277"/>
        <dbReference type="ChEBI" id="CHEBI:15377"/>
        <dbReference type="ChEBI" id="CHEBI:15378"/>
        <dbReference type="ChEBI" id="CHEBI:58165"/>
        <dbReference type="ChEBI" id="CHEBI:456215"/>
    </reaction>
    <physiologicalReaction direction="left-to-right" evidence="22">
        <dbReference type="Rhea" id="RHEA:25278"/>
    </physiologicalReaction>
</comment>
<dbReference type="GO" id="GO:0030553">
    <property type="term" value="F:cGMP binding"/>
    <property type="evidence" value="ECO:0007669"/>
    <property type="project" value="UniProtKB-KW"/>
</dbReference>
<feature type="region of interest" description="Disordered" evidence="32">
    <location>
        <begin position="311"/>
        <end position="334"/>
    </location>
</feature>
<dbReference type="InterPro" id="IPR023174">
    <property type="entry name" value="PDEase_CS"/>
</dbReference>
<evidence type="ECO:0000256" key="19">
    <source>
        <dbReference type="ARBA" id="ARBA00023128"/>
    </source>
</evidence>
<comment type="subunit">
    <text evidence="7">Homodimer.</text>
</comment>
<evidence type="ECO:0000256" key="9">
    <source>
        <dbReference type="ARBA" id="ARBA00022490"/>
    </source>
</evidence>
<evidence type="ECO:0000256" key="14">
    <source>
        <dbReference type="ARBA" id="ARBA00022787"/>
    </source>
</evidence>
<feature type="binding site" evidence="29">
    <location>
        <begin position="415"/>
        <end position="419"/>
    </location>
    <ligand>
        <name>AMP</name>
        <dbReference type="ChEBI" id="CHEBI:456215"/>
    </ligand>
</feature>
<reference evidence="34 35" key="1">
    <citation type="submission" date="2019-09" db="EMBL/GenBank/DDBJ databases">
        <title>Bird 10,000 Genomes (B10K) Project - Family phase.</title>
        <authorList>
            <person name="Zhang G."/>
        </authorList>
    </citation>
    <scope>NUCLEOTIDE SEQUENCE [LARGE SCALE GENOMIC DNA]</scope>
    <source>
        <strain evidence="34">B10K-DU-001-37</strain>
        <tissue evidence="34">Muscle</tissue>
    </source>
</reference>
<comment type="function">
    <text evidence="25">cGMP-activated cyclic nucleotide phosphodiesterase with a dual-specificity for the second messengers cAMP and cGMP, which are key regulators of many important physiological processes. Has a higher efficiency with cGMP compared to cAMP. Plays a role in cell growth and migration.</text>
</comment>
<comment type="catalytic activity">
    <reaction evidence="24">
        <text>a nucleoside 3',5'-cyclic phosphate + H2O = a nucleoside 5'-phosphate + H(+)</text>
        <dbReference type="Rhea" id="RHEA:14653"/>
        <dbReference type="ChEBI" id="CHEBI:15377"/>
        <dbReference type="ChEBI" id="CHEBI:15378"/>
        <dbReference type="ChEBI" id="CHEBI:57867"/>
        <dbReference type="ChEBI" id="CHEBI:58464"/>
        <dbReference type="EC" id="3.1.4.17"/>
    </reaction>
    <physiologicalReaction direction="left-to-right" evidence="24">
        <dbReference type="Rhea" id="RHEA:14654"/>
    </physiologicalReaction>
</comment>
<dbReference type="GO" id="GO:0005886">
    <property type="term" value="C:plasma membrane"/>
    <property type="evidence" value="ECO:0007669"/>
    <property type="project" value="UniProtKB-SubCell"/>
</dbReference>
<evidence type="ECO:0000256" key="30">
    <source>
        <dbReference type="PIRSR" id="PIRSR623088-3"/>
    </source>
</evidence>
<evidence type="ECO:0000256" key="5">
    <source>
        <dbReference type="ARBA" id="ARBA00004294"/>
    </source>
</evidence>
<dbReference type="PROSITE" id="PS00126">
    <property type="entry name" value="PDEASE_I_1"/>
    <property type="match status" value="1"/>
</dbReference>
<dbReference type="InterPro" id="IPR003018">
    <property type="entry name" value="GAF"/>
</dbReference>
<feature type="non-terminal residue" evidence="34">
    <location>
        <position position="1"/>
    </location>
</feature>
<dbReference type="GO" id="GO:0005743">
    <property type="term" value="C:mitochondrial inner membrane"/>
    <property type="evidence" value="ECO:0007669"/>
    <property type="project" value="UniProtKB-SubCell"/>
</dbReference>
<comment type="catalytic activity">
    <reaction evidence="23">
        <text>3',5'-cyclic GMP + H2O = GMP + H(+)</text>
        <dbReference type="Rhea" id="RHEA:16957"/>
        <dbReference type="ChEBI" id="CHEBI:15377"/>
        <dbReference type="ChEBI" id="CHEBI:15378"/>
        <dbReference type="ChEBI" id="CHEBI:57746"/>
        <dbReference type="ChEBI" id="CHEBI:58115"/>
    </reaction>
    <physiologicalReaction direction="left-to-right" evidence="23">
        <dbReference type="Rhea" id="RHEA:16958"/>
    </physiologicalReaction>
</comment>
<sequence length="680" mass="77070">LKQETQSLCCCLLLVSEDNHQLFCQVVGDRVLEEEISFSLTFGRLGQVVEDKKPITLKDISEEEHKQLSSMLGCEVTSMLCVPVISRATSQVVALACAFNKLSGERCPPASYTDTDEHKIQHCFCYTSTVLTSTLAFQKEQKLKCECQALLQVAKNLFTHLDDVSVLLQEIITEARNLSNAEICSVFLLDRLSHELVAKVFDGGVVDDESYEIRIPADQGIAGHVATTGKILNIKDAYSHPLFYRGVDDSTGFRTRNILCFPIKNESQEVIGVAELVNKINGPWFSKFDEDLATAFSIYCGISIAHVRAGGAQPGRGHTQGGPPALPQHRGTRGRVSDDEYTKLLSEGIQPVSTIDPNFASFTYTPRSLPEDDTSMAILSMLQDMNFINTYKMDRQTLTRFCLMVKKGYRDPPYHNWMHAFSVSHFCYLLYKNLELVNYLEDIEIFALFISCMCHDLDHRGTNNSFQVASKSVLAALYSSEGSVMERHHFAQAIAILNSQGCNIFDHFSRKDYQRMLDLMRDIILATDLAHHLRIFKDLQKMAEVGYDPKNKQHRSLLLCLLMTSCDLSDQTKGWKTTRKIAELIYKEFFSQGDLEKAMGNSPLEMMDREKAYIPELQISFMEHIAMPIYKLLQDLFPKAAELYERVASNREQWTKVSHKFTIRGLPSNNSLDFLDEDYD</sequence>
<dbReference type="EMBL" id="VXAW01012315">
    <property type="protein sequence ID" value="NXM08339.1"/>
    <property type="molecule type" value="Genomic_DNA"/>
</dbReference>
<dbReference type="PRINTS" id="PR00387">
    <property type="entry name" value="PDIESTERASE1"/>
</dbReference>